<dbReference type="InterPro" id="IPR038765">
    <property type="entry name" value="Papain-like_cys_pep_sf"/>
</dbReference>
<dbReference type="InterPro" id="IPR000169">
    <property type="entry name" value="Pept_cys_AS"/>
</dbReference>
<dbReference type="FunFam" id="1.20.1160.20:FF:000008">
    <property type="entry name" value="whirlin isoform X8"/>
    <property type="match status" value="1"/>
</dbReference>
<protein>
    <submittedName>
        <fullName evidence="10">Cathepsin L</fullName>
    </submittedName>
</protein>
<evidence type="ECO:0000313" key="11">
    <source>
        <dbReference type="Proteomes" id="UP001151699"/>
    </source>
</evidence>
<dbReference type="GO" id="GO:0005929">
    <property type="term" value="C:cilium"/>
    <property type="evidence" value="ECO:0007669"/>
    <property type="project" value="TreeGrafter"/>
</dbReference>
<feature type="domain" description="PDZ" evidence="9">
    <location>
        <begin position="445"/>
        <end position="512"/>
    </location>
</feature>
<dbReference type="CDD" id="cd00136">
    <property type="entry name" value="PDZ_canonical"/>
    <property type="match status" value="1"/>
</dbReference>
<reference evidence="10" key="1">
    <citation type="submission" date="2022-07" db="EMBL/GenBank/DDBJ databases">
        <authorList>
            <person name="Trinca V."/>
            <person name="Uliana J.V.C."/>
            <person name="Torres T.T."/>
            <person name="Ward R.J."/>
            <person name="Monesi N."/>
        </authorList>
    </citation>
    <scope>NUCLEOTIDE SEQUENCE</scope>
    <source>
        <strain evidence="10">HSMRA1968</strain>
        <tissue evidence="10">Whole embryos</tissue>
    </source>
</reference>
<dbReference type="Proteomes" id="UP001151699">
    <property type="component" value="Chromosome A"/>
</dbReference>
<feature type="region of interest" description="Disordered" evidence="8">
    <location>
        <begin position="860"/>
        <end position="899"/>
    </location>
</feature>
<dbReference type="InterPro" id="IPR001478">
    <property type="entry name" value="PDZ"/>
</dbReference>
<evidence type="ECO:0000313" key="10">
    <source>
        <dbReference type="EMBL" id="KAJ6648771.1"/>
    </source>
</evidence>
<dbReference type="OrthoDB" id="10029564at2759"/>
<evidence type="ECO:0000256" key="4">
    <source>
        <dbReference type="ARBA" id="ARBA00022801"/>
    </source>
</evidence>
<keyword evidence="4" id="KW-0378">Hydrolase</keyword>
<dbReference type="GO" id="GO:0008234">
    <property type="term" value="F:cysteine-type peptidase activity"/>
    <property type="evidence" value="ECO:0007669"/>
    <property type="project" value="UniProtKB-KW"/>
</dbReference>
<dbReference type="FunFam" id="2.30.42.10:FF:000173">
    <property type="entry name" value="whirlin isoform X4"/>
    <property type="match status" value="1"/>
</dbReference>
<dbReference type="SUPFAM" id="SSF54001">
    <property type="entry name" value="Cysteine proteinases"/>
    <property type="match status" value="1"/>
</dbReference>
<keyword evidence="11" id="KW-1185">Reference proteome</keyword>
<evidence type="ECO:0000256" key="7">
    <source>
        <dbReference type="ARBA" id="ARBA00023273"/>
    </source>
</evidence>
<comment type="caution">
    <text evidence="10">The sequence shown here is derived from an EMBL/GenBank/DDBJ whole genome shotgun (WGS) entry which is preliminary data.</text>
</comment>
<evidence type="ECO:0000256" key="8">
    <source>
        <dbReference type="SAM" id="MobiDB-lite"/>
    </source>
</evidence>
<dbReference type="AlphaFoldDB" id="A0A9Q0NFM2"/>
<dbReference type="PANTHER" id="PTHR23116">
    <property type="entry name" value="PDZ DOMAIN CONTAINING WHIRLIN AND HARMONIN-RELATED"/>
    <property type="match status" value="1"/>
</dbReference>
<dbReference type="PROSITE" id="PS00139">
    <property type="entry name" value="THIOL_PROTEASE_CYS"/>
    <property type="match status" value="1"/>
</dbReference>
<feature type="compositionally biased region" description="Polar residues" evidence="8">
    <location>
        <begin position="871"/>
        <end position="886"/>
    </location>
</feature>
<dbReference type="SMART" id="SM00645">
    <property type="entry name" value="Pept_C1"/>
    <property type="match status" value="1"/>
</dbReference>
<keyword evidence="2" id="KW-0645">Protease</keyword>
<dbReference type="GO" id="GO:0005886">
    <property type="term" value="C:plasma membrane"/>
    <property type="evidence" value="ECO:0007669"/>
    <property type="project" value="TreeGrafter"/>
</dbReference>
<dbReference type="Pfam" id="PF00112">
    <property type="entry name" value="Peptidase_C1"/>
    <property type="match status" value="1"/>
</dbReference>
<organism evidence="10 11">
    <name type="scientific">Pseudolycoriella hygida</name>
    <dbReference type="NCBI Taxonomy" id="35572"/>
    <lineage>
        <taxon>Eukaryota</taxon>
        <taxon>Metazoa</taxon>
        <taxon>Ecdysozoa</taxon>
        <taxon>Arthropoda</taxon>
        <taxon>Hexapoda</taxon>
        <taxon>Insecta</taxon>
        <taxon>Pterygota</taxon>
        <taxon>Neoptera</taxon>
        <taxon>Endopterygota</taxon>
        <taxon>Diptera</taxon>
        <taxon>Nematocera</taxon>
        <taxon>Sciaroidea</taxon>
        <taxon>Sciaridae</taxon>
        <taxon>Pseudolycoriella</taxon>
    </lineage>
</organism>
<sequence length="1008" mass="112000">MFTCSGALIQDVLKEEWNSFKLEHSKKYDDPMEERFRQKIFLENKRKIAKHNQMYELGKVSYKLEAVTFIQPDVDVPTSVDWRPKGAVTPVKDQGHCGSCWAFSATGSLEGQHFRKTSKLVSLSEQNLVDCSGKYGNDYSTVVLWIRLSTTSKTMVALTLKSHTHMKPWMILVYDAKKSGATDKGFVDIPQGDEEALKMAVATMGPISVAIDASISSFQLYSEGVYYDEECSSDNLDHGVIGYALRGDLGPSRWSSRGYHPPHSSLHHPTSASSTHIRSNSFEAEDIVGPYGNTRIGNSTSSLRGRSGLYYSPPGTSYTIVERPHSPHYYYNTAGAPLKSGSLPGRGTYLGSSTHVPSGAGTVPNSTRHNGKKQPLSPEQVIRMFGTTTSSSSVPMSYRYSNGTRDRGRRSPASSPPSTTHQVYRERERERDRSIPNINELTTRTVTMSRDQQDGHGFGVCVKAGKDPGVGVYISRIEDGSLAERANLRPGDVILEVNGTPLTSINHDEALKRCVQILKSSRQISMTVRSPPSMNSAAPMQGFGPALRDSYAQPFRQTCSWMDRHGRPASPPMEYGGRRHDRRDRIKRVELLIEPGQSLGLMIRGGVEYGLGIFITGVDKDSVADRAGLMIGDQILEVNSQSFLDVTHDEAVSQLKYHKRMSLLVRDVGKVPHSCTSIEPEAWDTYSPTGTRSRKKCPVSAMVEEKARSLLPRHNFASLSYYITEYGSRGMTIDAFVAVLLEMLDTPEKHSLVTEIRELVYPEDRTKYDELVYRRDTYLTDRDRHRVSEADLEVMVATSSAPTDDTGTTDIRHRTTIMTILDHDEEVRPNCIEEITIRQQLLQTKVPELATKLSRSFDLKEDSSNMLGDKSSMQRLSTEPNGSSNEPKPEKNPNVVPENDGKLFITVKKTKSILGIAIEGGANTKHPLPRIINIHEHGAAFETGGLEVGQLILKVDDIAVEGMHHQDVARLIAECFANRDKPDITFLVVEAKKSNLEPKPTALIFLEA</sequence>
<proteinExistence type="predicted"/>
<dbReference type="PANTHER" id="PTHR23116:SF29">
    <property type="entry name" value="PDZ DOMAIN-CONTAINING PROTEIN 7"/>
    <property type="match status" value="1"/>
</dbReference>
<dbReference type="Pfam" id="PF08246">
    <property type="entry name" value="Inhibitor_I29"/>
    <property type="match status" value="1"/>
</dbReference>
<feature type="compositionally biased region" description="Basic and acidic residues" evidence="8">
    <location>
        <begin position="423"/>
        <end position="433"/>
    </location>
</feature>
<keyword evidence="7" id="KW-0966">Cell projection</keyword>
<feature type="region of interest" description="Disordered" evidence="8">
    <location>
        <begin position="352"/>
        <end position="433"/>
    </location>
</feature>
<evidence type="ECO:0000259" key="9">
    <source>
        <dbReference type="PROSITE" id="PS50106"/>
    </source>
</evidence>
<keyword evidence="5" id="KW-0788">Thiol protease</keyword>
<dbReference type="SMART" id="SM00228">
    <property type="entry name" value="PDZ"/>
    <property type="match status" value="3"/>
</dbReference>
<dbReference type="GO" id="GO:0032426">
    <property type="term" value="C:stereocilium tip"/>
    <property type="evidence" value="ECO:0007669"/>
    <property type="project" value="TreeGrafter"/>
</dbReference>
<dbReference type="SMART" id="SM00848">
    <property type="entry name" value="Inhibitor_I29"/>
    <property type="match status" value="1"/>
</dbReference>
<evidence type="ECO:0000256" key="1">
    <source>
        <dbReference type="ARBA" id="ARBA00004316"/>
    </source>
</evidence>
<feature type="region of interest" description="Disordered" evidence="8">
    <location>
        <begin position="255"/>
        <end position="276"/>
    </location>
</feature>
<dbReference type="InterPro" id="IPR033028">
    <property type="entry name" value="Whirlin_HN-like_dom2"/>
</dbReference>
<dbReference type="FunFam" id="2.30.42.10:FF:000167">
    <property type="entry name" value="whirlin isoform X1"/>
    <property type="match status" value="1"/>
</dbReference>
<evidence type="ECO:0000256" key="6">
    <source>
        <dbReference type="ARBA" id="ARBA00023145"/>
    </source>
</evidence>
<name>A0A9Q0NFM2_9DIPT</name>
<dbReference type="InterPro" id="IPR000668">
    <property type="entry name" value="Peptidase_C1A_C"/>
</dbReference>
<dbReference type="PROSITE" id="PS50106">
    <property type="entry name" value="PDZ"/>
    <property type="match status" value="3"/>
</dbReference>
<accession>A0A9Q0NFM2</accession>
<comment type="subcellular location">
    <subcellularLocation>
        <location evidence="1">Cell projection</location>
    </subcellularLocation>
</comment>
<dbReference type="CDD" id="cd06742">
    <property type="entry name" value="PDZ3_FL-whirlin-like"/>
    <property type="match status" value="1"/>
</dbReference>
<dbReference type="Gene3D" id="1.20.1160.20">
    <property type="match status" value="1"/>
</dbReference>
<keyword evidence="6" id="KW-0865">Zymogen</keyword>
<dbReference type="Gene3D" id="2.30.42.10">
    <property type="match status" value="3"/>
</dbReference>
<dbReference type="InterPro" id="IPR039417">
    <property type="entry name" value="Peptidase_C1A_papain-like"/>
</dbReference>
<dbReference type="Pfam" id="PF00595">
    <property type="entry name" value="PDZ"/>
    <property type="match status" value="3"/>
</dbReference>
<dbReference type="GO" id="GO:0002142">
    <property type="term" value="C:stereocilia ankle link complex"/>
    <property type="evidence" value="ECO:0007669"/>
    <property type="project" value="TreeGrafter"/>
</dbReference>
<dbReference type="CDD" id="cd02248">
    <property type="entry name" value="Peptidase_C1A"/>
    <property type="match status" value="1"/>
</dbReference>
<dbReference type="GO" id="GO:0006508">
    <property type="term" value="P:proteolysis"/>
    <property type="evidence" value="ECO:0007669"/>
    <property type="project" value="UniProtKB-KW"/>
</dbReference>
<dbReference type="InterPro" id="IPR051844">
    <property type="entry name" value="USH2_Complex_Protein"/>
</dbReference>
<dbReference type="InterPro" id="IPR013201">
    <property type="entry name" value="Prot_inhib_I29"/>
</dbReference>
<keyword evidence="3" id="KW-0677">Repeat</keyword>
<dbReference type="Gene3D" id="1.10.287.2250">
    <property type="match status" value="1"/>
</dbReference>
<feature type="domain" description="PDZ" evidence="9">
    <location>
        <begin position="588"/>
        <end position="656"/>
    </location>
</feature>
<gene>
    <name evidence="10" type="primary">CATL_2</name>
    <name evidence="10" type="ORF">Bhyg_04002</name>
</gene>
<evidence type="ECO:0000256" key="3">
    <source>
        <dbReference type="ARBA" id="ARBA00022737"/>
    </source>
</evidence>
<dbReference type="CDD" id="cd06741">
    <property type="entry name" value="PDZ2_FL-whirlin"/>
    <property type="match status" value="1"/>
</dbReference>
<feature type="compositionally biased region" description="Low complexity" evidence="8">
    <location>
        <begin position="261"/>
        <end position="276"/>
    </location>
</feature>
<evidence type="ECO:0000256" key="2">
    <source>
        <dbReference type="ARBA" id="ARBA00022670"/>
    </source>
</evidence>
<dbReference type="CDD" id="cd07357">
    <property type="entry name" value="HN_L-whirlin_R2_like"/>
    <property type="match status" value="1"/>
</dbReference>
<feature type="domain" description="PDZ" evidence="9">
    <location>
        <begin position="904"/>
        <end position="972"/>
    </location>
</feature>
<dbReference type="Gene3D" id="3.90.70.10">
    <property type="entry name" value="Cysteine proteinases"/>
    <property type="match status" value="1"/>
</dbReference>
<evidence type="ECO:0000256" key="5">
    <source>
        <dbReference type="ARBA" id="ARBA00022807"/>
    </source>
</evidence>
<dbReference type="InterPro" id="IPR036034">
    <property type="entry name" value="PDZ_sf"/>
</dbReference>
<dbReference type="EMBL" id="WJQU01000001">
    <property type="protein sequence ID" value="KAJ6648771.1"/>
    <property type="molecule type" value="Genomic_DNA"/>
</dbReference>
<dbReference type="SUPFAM" id="SSF50156">
    <property type="entry name" value="PDZ domain-like"/>
    <property type="match status" value="3"/>
</dbReference>